<organism evidence="1 2">
    <name type="scientific">Edwardsiella ictaluri (strain 93-146)</name>
    <dbReference type="NCBI Taxonomy" id="634503"/>
    <lineage>
        <taxon>Bacteria</taxon>
        <taxon>Pseudomonadati</taxon>
        <taxon>Pseudomonadota</taxon>
        <taxon>Gammaproteobacteria</taxon>
        <taxon>Enterobacterales</taxon>
        <taxon>Hafniaceae</taxon>
        <taxon>Edwardsiella</taxon>
    </lineage>
</organism>
<sequence>MATWCSGYQINRNLKVLVHIESIQYRVFNNVLLFSSD</sequence>
<reference evidence="2" key="1">
    <citation type="submission" date="2009-03" db="EMBL/GenBank/DDBJ databases">
        <title>Complete genome sequence of Edwardsiella ictaluri 93-146.</title>
        <authorList>
            <person name="Williams M.L."/>
            <person name="Gillaspy A.F."/>
            <person name="Dyer D.W."/>
            <person name="Thune R.L."/>
            <person name="Waldbieser G.C."/>
            <person name="Schuster S.C."/>
            <person name="Gipson J."/>
            <person name="Zaitshik J."/>
            <person name="Landry C."/>
            <person name="Lawrence M.L."/>
        </authorList>
    </citation>
    <scope>NUCLEOTIDE SEQUENCE [LARGE SCALE GENOMIC DNA]</scope>
    <source>
        <strain evidence="2">93-146</strain>
    </source>
</reference>
<dbReference type="EMBL" id="CP001600">
    <property type="protein sequence ID" value="ACR70151.1"/>
    <property type="molecule type" value="Genomic_DNA"/>
</dbReference>
<evidence type="ECO:0000313" key="1">
    <source>
        <dbReference type="EMBL" id="ACR70151.1"/>
    </source>
</evidence>
<name>C5B8U8_EDWI9</name>
<gene>
    <name evidence="1" type="ordered locus">NT01EI_2997</name>
</gene>
<protein>
    <submittedName>
        <fullName evidence="1">Uncharacterized protein</fullName>
    </submittedName>
</protein>
<dbReference type="Proteomes" id="UP000001485">
    <property type="component" value="Chromosome"/>
</dbReference>
<dbReference type="HOGENOM" id="CLU_3343065_0_0_6"/>
<reference evidence="1 2" key="2">
    <citation type="journal article" date="2012" name="J. Bacteriol.">
        <title>Genome Sequence of Edwardsiella ictaluri 93-146, a Strain Associated with a Natural Channel Catfish Outbreak of Enteric Septicemia of Catfish.</title>
        <authorList>
            <person name="Williams M.L."/>
            <person name="Gillaspy A.F."/>
            <person name="Dyer D.W."/>
            <person name="Thune R.L."/>
            <person name="Waldbieser G.C."/>
            <person name="Schuster S.C."/>
            <person name="Gipson J."/>
            <person name="Zaitshik J."/>
            <person name="Landry C."/>
            <person name="Banes M.M."/>
            <person name="Lawrence M.L."/>
        </authorList>
    </citation>
    <scope>NUCLEOTIDE SEQUENCE [LARGE SCALE GENOMIC DNA]</scope>
    <source>
        <strain evidence="1 2">93-146</strain>
    </source>
</reference>
<evidence type="ECO:0000313" key="2">
    <source>
        <dbReference type="Proteomes" id="UP000001485"/>
    </source>
</evidence>
<accession>C5B8U8</accession>
<proteinExistence type="predicted"/>
<dbReference type="AlphaFoldDB" id="C5B8U8"/>
<dbReference type="KEGG" id="eic:NT01EI_2997"/>